<keyword evidence="2" id="KW-1185">Reference proteome</keyword>
<evidence type="ECO:0000313" key="1">
    <source>
        <dbReference type="EMBL" id="NJP52645.1"/>
    </source>
</evidence>
<accession>A0ABX1A8J1</accession>
<gene>
    <name evidence="1" type="ORF">HCJ93_21915</name>
</gene>
<name>A0ABX1A8J1_9ACTN</name>
<evidence type="ECO:0000313" key="2">
    <source>
        <dbReference type="Proteomes" id="UP000730591"/>
    </source>
</evidence>
<protein>
    <recommendedName>
        <fullName evidence="3">ESX-1 secretion-associated protein</fullName>
    </recommendedName>
</protein>
<reference evidence="1 2" key="1">
    <citation type="submission" date="2020-03" db="EMBL/GenBank/DDBJ databases">
        <title>WGS of actinomycetes isolated from Thailand.</title>
        <authorList>
            <person name="Thawai C."/>
        </authorList>
    </citation>
    <scope>NUCLEOTIDE SEQUENCE [LARGE SCALE GENOMIC DNA]</scope>
    <source>
        <strain evidence="1 2">SBST2-5</strain>
    </source>
</reference>
<proteinExistence type="predicted"/>
<dbReference type="RefSeq" id="WP_167997484.1">
    <property type="nucleotide sequence ID" value="NZ_JAATEM010000027.1"/>
</dbReference>
<dbReference type="EMBL" id="JAATEM010000027">
    <property type="protein sequence ID" value="NJP52645.1"/>
    <property type="molecule type" value="Genomic_DNA"/>
</dbReference>
<evidence type="ECO:0008006" key="3">
    <source>
        <dbReference type="Google" id="ProtNLM"/>
    </source>
</evidence>
<dbReference type="Pfam" id="PF20117">
    <property type="entry name" value="DUF6507"/>
    <property type="match status" value="1"/>
</dbReference>
<comment type="caution">
    <text evidence="1">The sequence shown here is derived from an EMBL/GenBank/DDBJ whole genome shotgun (WGS) entry which is preliminary data.</text>
</comment>
<dbReference type="Proteomes" id="UP000730591">
    <property type="component" value="Unassembled WGS sequence"/>
</dbReference>
<sequence length="130" mass="13241">MPGWDVSPSGVGIVVSHVGDVMKVLDEIVQAYGKDLQGAATAAGTLAPGGAQGEHKGQGGIVAAALAEFMVGTADELQFIGTRVSRSVNGAVEATAAYQRGDLEMAAELQHRAAGVERPDMPGGWKAGRL</sequence>
<dbReference type="InterPro" id="IPR045436">
    <property type="entry name" value="DUF6507"/>
</dbReference>
<organism evidence="1 2">
    <name type="scientific">Streptomyces composti</name>
    <dbReference type="NCBI Taxonomy" id="2720025"/>
    <lineage>
        <taxon>Bacteria</taxon>
        <taxon>Bacillati</taxon>
        <taxon>Actinomycetota</taxon>
        <taxon>Actinomycetes</taxon>
        <taxon>Kitasatosporales</taxon>
        <taxon>Streptomycetaceae</taxon>
        <taxon>Streptomyces</taxon>
    </lineage>
</organism>